<keyword evidence="8" id="KW-1185">Reference proteome</keyword>
<sequence>RYVILIKEGTYEETFNITGNNIVLVGEGIGKTIITGNKSNKTGTDTVASATVGKGCNAGVVGDGFVAYNLTIQNTAGPENRQAVALRSKSNKSFVYKCRIEGNEDTLYAENGLQLYMETEIAGTVDFVFGNARAVFHKCSLLVRVPPHGKHNVITAQSCNNTSLDTGFVFQGCHVAADEGHAEKLKGVDTFLGRPHKDFSQVVFMGCDLGDVVNSTGWVPWKKDEVIENVTRTVTYIEFRNYGPGAASDTRRRVNWPGVQVLTEARGGVAVAEKYTADRFIGANRWVP</sequence>
<feature type="domain" description="Pectinesterase catalytic" evidence="6">
    <location>
        <begin position="1"/>
        <end position="283"/>
    </location>
</feature>
<evidence type="ECO:0000256" key="3">
    <source>
        <dbReference type="ARBA" id="ARBA00023085"/>
    </source>
</evidence>
<feature type="active site" evidence="4">
    <location>
        <position position="126"/>
    </location>
</feature>
<dbReference type="InterPro" id="IPR012334">
    <property type="entry name" value="Pectin_lyas_fold"/>
</dbReference>
<dbReference type="EMBL" id="MU629898">
    <property type="protein sequence ID" value="KAJ1254771.1"/>
    <property type="molecule type" value="Genomic_DNA"/>
</dbReference>
<dbReference type="InterPro" id="IPR033131">
    <property type="entry name" value="Pectinesterase_Asp_AS"/>
</dbReference>
<dbReference type="InterPro" id="IPR011050">
    <property type="entry name" value="Pectin_lyase_fold/virulence"/>
</dbReference>
<evidence type="ECO:0000259" key="6">
    <source>
        <dbReference type="Pfam" id="PF01095"/>
    </source>
</evidence>
<dbReference type="EC" id="3.1.1.11" evidence="5"/>
<dbReference type="SUPFAM" id="SSF51126">
    <property type="entry name" value="Pectin lyase-like"/>
    <property type="match status" value="1"/>
</dbReference>
<evidence type="ECO:0000313" key="8">
    <source>
        <dbReference type="Proteomes" id="UP001164776"/>
    </source>
</evidence>
<dbReference type="AlphaFoldDB" id="A0A9W8CEI4"/>
<dbReference type="InterPro" id="IPR000070">
    <property type="entry name" value="Pectinesterase_cat"/>
</dbReference>
<dbReference type="GO" id="GO:0045490">
    <property type="term" value="P:pectin catabolic process"/>
    <property type="evidence" value="ECO:0007669"/>
    <property type="project" value="UniProtKB-UniRule"/>
</dbReference>
<dbReference type="Pfam" id="PF01095">
    <property type="entry name" value="Pectinesterase"/>
    <property type="match status" value="1"/>
</dbReference>
<reference evidence="7 8" key="1">
    <citation type="submission" date="2022-10" db="EMBL/GenBank/DDBJ databases">
        <title>WGS assembly of Paspalum vaginatum 540-79.</title>
        <authorList>
            <person name="Sun G."/>
            <person name="Wase N."/>
            <person name="Shu S."/>
            <person name="Jenkins J."/>
            <person name="Zhou B."/>
            <person name="Torres-Rodriguez J."/>
            <person name="Chen C."/>
            <person name="Sandor L."/>
            <person name="Plott C."/>
            <person name="Yoshinga Y."/>
            <person name="Daum C."/>
            <person name="Qi P."/>
            <person name="Barry K."/>
            <person name="Lipzen A."/>
            <person name="Berry L."/>
            <person name="Pedersen C."/>
            <person name="Gottilla T."/>
            <person name="Foltz A."/>
            <person name="Yu H."/>
            <person name="O'Malley R."/>
            <person name="Zhang C."/>
            <person name="Devos K."/>
            <person name="Sigmon B."/>
            <person name="Yu B."/>
            <person name="Obata T."/>
            <person name="Schmutz J."/>
            <person name="Schnable J."/>
        </authorList>
    </citation>
    <scope>NUCLEOTIDE SEQUENCE [LARGE SCALE GENOMIC DNA]</scope>
    <source>
        <strain evidence="8">cv. 540-79</strain>
    </source>
</reference>
<keyword evidence="3 5" id="KW-0063">Aspartyl esterase</keyword>
<evidence type="ECO:0000256" key="1">
    <source>
        <dbReference type="ARBA" id="ARBA00005184"/>
    </source>
</evidence>
<feature type="non-terminal residue" evidence="7">
    <location>
        <position position="288"/>
    </location>
</feature>
<evidence type="ECO:0000256" key="5">
    <source>
        <dbReference type="RuleBase" id="RU000589"/>
    </source>
</evidence>
<dbReference type="PANTHER" id="PTHR31707">
    <property type="entry name" value="PECTINESTERASE"/>
    <property type="match status" value="1"/>
</dbReference>
<comment type="catalytic activity">
    <reaction evidence="5">
        <text>[(1-&gt;4)-alpha-D-galacturonosyl methyl ester](n) + n H2O = [(1-&gt;4)-alpha-D-galacturonosyl](n) + n methanol + n H(+)</text>
        <dbReference type="Rhea" id="RHEA:22380"/>
        <dbReference type="Rhea" id="RHEA-COMP:14570"/>
        <dbReference type="Rhea" id="RHEA-COMP:14573"/>
        <dbReference type="ChEBI" id="CHEBI:15377"/>
        <dbReference type="ChEBI" id="CHEBI:15378"/>
        <dbReference type="ChEBI" id="CHEBI:17790"/>
        <dbReference type="ChEBI" id="CHEBI:140522"/>
        <dbReference type="ChEBI" id="CHEBI:140523"/>
        <dbReference type="EC" id="3.1.1.11"/>
    </reaction>
</comment>
<protein>
    <recommendedName>
        <fullName evidence="5">Pectinesterase</fullName>
        <ecNumber evidence="5">3.1.1.11</ecNumber>
    </recommendedName>
</protein>
<comment type="pathway">
    <text evidence="1 5">Glycan metabolism; pectin degradation; 2-dehydro-3-deoxy-D-gluconate from pectin: step 1/5.</text>
</comment>
<dbReference type="Gene3D" id="2.160.20.10">
    <property type="entry name" value="Single-stranded right-handed beta-helix, Pectin lyase-like"/>
    <property type="match status" value="1"/>
</dbReference>
<dbReference type="Proteomes" id="UP001164776">
    <property type="component" value="Unassembled WGS sequence"/>
</dbReference>
<evidence type="ECO:0000313" key="7">
    <source>
        <dbReference type="EMBL" id="KAJ1254771.1"/>
    </source>
</evidence>
<dbReference type="PROSITE" id="PS00503">
    <property type="entry name" value="PECTINESTERASE_2"/>
    <property type="match status" value="1"/>
</dbReference>
<dbReference type="GO" id="GO:0042545">
    <property type="term" value="P:cell wall modification"/>
    <property type="evidence" value="ECO:0007669"/>
    <property type="project" value="UniProtKB-UniRule"/>
</dbReference>
<evidence type="ECO:0000256" key="2">
    <source>
        <dbReference type="ARBA" id="ARBA00022801"/>
    </source>
</evidence>
<dbReference type="GO" id="GO:0030599">
    <property type="term" value="F:pectinesterase activity"/>
    <property type="evidence" value="ECO:0007669"/>
    <property type="project" value="UniProtKB-UniRule"/>
</dbReference>
<keyword evidence="2 5" id="KW-0378">Hydrolase</keyword>
<accession>A0A9W8CEI4</accession>
<organism evidence="7 8">
    <name type="scientific">Paspalum vaginatum</name>
    <name type="common">seashore paspalum</name>
    <dbReference type="NCBI Taxonomy" id="158149"/>
    <lineage>
        <taxon>Eukaryota</taxon>
        <taxon>Viridiplantae</taxon>
        <taxon>Streptophyta</taxon>
        <taxon>Embryophyta</taxon>
        <taxon>Tracheophyta</taxon>
        <taxon>Spermatophyta</taxon>
        <taxon>Magnoliopsida</taxon>
        <taxon>Liliopsida</taxon>
        <taxon>Poales</taxon>
        <taxon>Poaceae</taxon>
        <taxon>PACMAD clade</taxon>
        <taxon>Panicoideae</taxon>
        <taxon>Andropogonodae</taxon>
        <taxon>Paspaleae</taxon>
        <taxon>Paspalinae</taxon>
        <taxon>Paspalum</taxon>
    </lineage>
</organism>
<dbReference type="OrthoDB" id="615350at2759"/>
<feature type="non-terminal residue" evidence="7">
    <location>
        <position position="1"/>
    </location>
</feature>
<comment type="caution">
    <text evidence="7">The sequence shown here is derived from an EMBL/GenBank/DDBJ whole genome shotgun (WGS) entry which is preliminary data.</text>
</comment>
<evidence type="ECO:0000256" key="4">
    <source>
        <dbReference type="PROSITE-ProRule" id="PRU10040"/>
    </source>
</evidence>
<proteinExistence type="predicted"/>
<gene>
    <name evidence="7" type="ORF">BS78_K328300</name>
</gene>
<name>A0A9W8CEI4_9POAL</name>